<proteinExistence type="predicted"/>
<dbReference type="Proteomes" id="UP001236507">
    <property type="component" value="Unassembled WGS sequence"/>
</dbReference>
<dbReference type="Pfam" id="PF13568">
    <property type="entry name" value="OMP_b-brl_2"/>
    <property type="match status" value="1"/>
</dbReference>
<feature type="chain" id="PRO_5046705216" evidence="1">
    <location>
        <begin position="23"/>
        <end position="201"/>
    </location>
</feature>
<sequence length="201" mass="21758">MRNIKKFAILALLCVCSPLLKAQNLSFGPTIGVNSSSLSGLSDTKSRTGLSTGLFLNYSSTSHWGFGMQVLYSQQGANYERSDDYLKLDYVQVPLLATYYFGSQKTTGSWRPKVFAGPQIGFLTSVANKSGYDYAGSYSSTDVSAVLGAGVNYALSQKMWLNLDARYALGLTDIAKSPTLDVSNRVFSVNVGLSFPLGTYK</sequence>
<feature type="signal peptide" evidence="1">
    <location>
        <begin position="1"/>
        <end position="22"/>
    </location>
</feature>
<keyword evidence="4" id="KW-1185">Reference proteome</keyword>
<reference evidence="3 4" key="1">
    <citation type="submission" date="2023-05" db="EMBL/GenBank/DDBJ databases">
        <title>Novel species of genus Flectobacillus isolated from stream in China.</title>
        <authorList>
            <person name="Lu H."/>
        </authorList>
    </citation>
    <scope>NUCLEOTIDE SEQUENCE [LARGE SCALE GENOMIC DNA]</scope>
    <source>
        <strain evidence="3 4">KCTC 42575</strain>
    </source>
</reference>
<evidence type="ECO:0000256" key="1">
    <source>
        <dbReference type="SAM" id="SignalP"/>
    </source>
</evidence>
<evidence type="ECO:0000313" key="4">
    <source>
        <dbReference type="Proteomes" id="UP001236507"/>
    </source>
</evidence>
<dbReference type="InterPro" id="IPR025665">
    <property type="entry name" value="Beta-barrel_OMP_2"/>
</dbReference>
<accession>A0ABT6Y9Q3</accession>
<dbReference type="RefSeq" id="WP_283344961.1">
    <property type="nucleotide sequence ID" value="NZ_JASHIF010000010.1"/>
</dbReference>
<evidence type="ECO:0000259" key="2">
    <source>
        <dbReference type="Pfam" id="PF13568"/>
    </source>
</evidence>
<organism evidence="3 4">
    <name type="scientific">Flectobacillus roseus</name>
    <dbReference type="NCBI Taxonomy" id="502259"/>
    <lineage>
        <taxon>Bacteria</taxon>
        <taxon>Pseudomonadati</taxon>
        <taxon>Bacteroidota</taxon>
        <taxon>Cytophagia</taxon>
        <taxon>Cytophagales</taxon>
        <taxon>Flectobacillaceae</taxon>
        <taxon>Flectobacillus</taxon>
    </lineage>
</organism>
<feature type="domain" description="Outer membrane protein beta-barrel" evidence="2">
    <location>
        <begin position="22"/>
        <end position="174"/>
    </location>
</feature>
<evidence type="ECO:0000313" key="3">
    <source>
        <dbReference type="EMBL" id="MDI9860169.1"/>
    </source>
</evidence>
<dbReference type="SUPFAM" id="SSF56925">
    <property type="entry name" value="OMPA-like"/>
    <property type="match status" value="1"/>
</dbReference>
<dbReference type="InterPro" id="IPR011250">
    <property type="entry name" value="OMP/PagP_B-barrel"/>
</dbReference>
<dbReference type="EMBL" id="JASHIF010000010">
    <property type="protein sequence ID" value="MDI9860169.1"/>
    <property type="molecule type" value="Genomic_DNA"/>
</dbReference>
<name>A0ABT6Y9Q3_9BACT</name>
<dbReference type="Gene3D" id="2.40.160.20">
    <property type="match status" value="1"/>
</dbReference>
<gene>
    <name evidence="3" type="ORF">QM524_13195</name>
</gene>
<protein>
    <submittedName>
        <fullName evidence="3">Porin family protein</fullName>
    </submittedName>
</protein>
<comment type="caution">
    <text evidence="3">The sequence shown here is derived from an EMBL/GenBank/DDBJ whole genome shotgun (WGS) entry which is preliminary data.</text>
</comment>
<keyword evidence="1" id="KW-0732">Signal</keyword>